<dbReference type="Gene3D" id="3.40.50.720">
    <property type="entry name" value="NAD(P)-binding Rossmann-like Domain"/>
    <property type="match status" value="1"/>
</dbReference>
<dbReference type="Pfam" id="PF20463">
    <property type="entry name" value="PDH_C"/>
    <property type="match status" value="1"/>
</dbReference>
<dbReference type="AlphaFoldDB" id="A0A0R1SPF7"/>
<reference evidence="6 7" key="1">
    <citation type="journal article" date="2015" name="Genome Announc.">
        <title>Expanding the biotechnology potential of lactobacilli through comparative genomics of 213 strains and associated genera.</title>
        <authorList>
            <person name="Sun Z."/>
            <person name="Harris H.M."/>
            <person name="McCann A."/>
            <person name="Guo C."/>
            <person name="Argimon S."/>
            <person name="Zhang W."/>
            <person name="Yang X."/>
            <person name="Jeffery I.B."/>
            <person name="Cooney J.C."/>
            <person name="Kagawa T.F."/>
            <person name="Liu W."/>
            <person name="Song Y."/>
            <person name="Salvetti E."/>
            <person name="Wrobel A."/>
            <person name="Rasinkangas P."/>
            <person name="Parkhill J."/>
            <person name="Rea M.C."/>
            <person name="O'Sullivan O."/>
            <person name="Ritari J."/>
            <person name="Douillard F.P."/>
            <person name="Paul Ross R."/>
            <person name="Yang R."/>
            <person name="Briner A.E."/>
            <person name="Felis G.E."/>
            <person name="de Vos W.M."/>
            <person name="Barrangou R."/>
            <person name="Klaenhammer T.R."/>
            <person name="Caufield P.W."/>
            <person name="Cui Y."/>
            <person name="Zhang H."/>
            <person name="O'Toole P.W."/>
        </authorList>
    </citation>
    <scope>NUCLEOTIDE SEQUENCE [LARGE SCALE GENOMIC DNA]</scope>
    <source>
        <strain evidence="6 7">DSM 14857</strain>
    </source>
</reference>
<gene>
    <name evidence="6" type="ORF">FC27_GL002281</name>
</gene>
<evidence type="ECO:0000313" key="7">
    <source>
        <dbReference type="Proteomes" id="UP000051647"/>
    </source>
</evidence>
<dbReference type="InterPro" id="IPR008927">
    <property type="entry name" value="6-PGluconate_DH-like_C_sf"/>
</dbReference>
<evidence type="ECO:0000256" key="2">
    <source>
        <dbReference type="ARBA" id="ARBA00023002"/>
    </source>
</evidence>
<dbReference type="GO" id="GO:0070403">
    <property type="term" value="F:NAD+ binding"/>
    <property type="evidence" value="ECO:0007669"/>
    <property type="project" value="InterPro"/>
</dbReference>
<dbReference type="PANTHER" id="PTHR21363">
    <property type="entry name" value="PREPHENATE DEHYDROGENASE"/>
    <property type="match status" value="1"/>
</dbReference>
<dbReference type="RefSeq" id="WP_010624682.1">
    <property type="nucleotide sequence ID" value="NZ_AZFA01000009.1"/>
</dbReference>
<dbReference type="PATRIC" id="fig|1423815.3.peg.2339"/>
<name>A0A0R1SPF7_9LACO</name>
<sequence length="280" mass="30789">MIKVIVDGLGSMGSSLAEKLENSNYYVIGIDDNPSTTQIALSENVVNEIGHWDEKTVKDVDMIILCTPVSTIIKQLNMLKTMSLKENTIVMDIGSTKGEILQAAQGLKNFIGGHPMIGTERKGIVGRDQSMFKGTPFFLIGDNELADKVIDLLSPLEADFQQLSAAEHDHLTAAISALPHLVAYALTDSVDQMLPDNKLNWQNRVAGGFSDTTRIAKSNPSLWTDIIMSNKQQIIDGLDDMIKTLSDYRDDLKNNNNEALNQKISKAQEIRKKVGESKNG</sequence>
<dbReference type="GO" id="GO:0006571">
    <property type="term" value="P:tyrosine biosynthetic process"/>
    <property type="evidence" value="ECO:0007669"/>
    <property type="project" value="InterPro"/>
</dbReference>
<dbReference type="Gene3D" id="1.10.3660.10">
    <property type="entry name" value="6-phosphogluconate dehydrogenase C-terminal like domain"/>
    <property type="match status" value="1"/>
</dbReference>
<organism evidence="6 7">
    <name type="scientific">Companilactobacillus versmoldensis DSM 14857 = KCTC 3814</name>
    <dbReference type="NCBI Taxonomy" id="1423815"/>
    <lineage>
        <taxon>Bacteria</taxon>
        <taxon>Bacillati</taxon>
        <taxon>Bacillota</taxon>
        <taxon>Bacilli</taxon>
        <taxon>Lactobacillales</taxon>
        <taxon>Lactobacillaceae</taxon>
        <taxon>Companilactobacillus</taxon>
    </lineage>
</organism>
<keyword evidence="4" id="KW-0175">Coiled coil</keyword>
<accession>A0A0R1SPF7</accession>
<evidence type="ECO:0000256" key="4">
    <source>
        <dbReference type="SAM" id="Coils"/>
    </source>
</evidence>
<keyword evidence="2" id="KW-0560">Oxidoreductase</keyword>
<dbReference type="EMBL" id="AZFA01000009">
    <property type="protein sequence ID" value="KRL66955.1"/>
    <property type="molecule type" value="Genomic_DNA"/>
</dbReference>
<dbReference type="GO" id="GO:0004665">
    <property type="term" value="F:prephenate dehydrogenase (NADP+) activity"/>
    <property type="evidence" value="ECO:0007669"/>
    <property type="project" value="InterPro"/>
</dbReference>
<dbReference type="PROSITE" id="PS51176">
    <property type="entry name" value="PDH_ADH"/>
    <property type="match status" value="1"/>
</dbReference>
<feature type="domain" description="Prephenate/arogenate dehydrogenase" evidence="5">
    <location>
        <begin position="1"/>
        <end position="280"/>
    </location>
</feature>
<dbReference type="InterPro" id="IPR050812">
    <property type="entry name" value="Preph/Arog_dehydrog"/>
</dbReference>
<dbReference type="InterPro" id="IPR046826">
    <property type="entry name" value="PDH_N"/>
</dbReference>
<dbReference type="InterPro" id="IPR036291">
    <property type="entry name" value="NAD(P)-bd_dom_sf"/>
</dbReference>
<dbReference type="InterPro" id="IPR003099">
    <property type="entry name" value="Prephen_DH"/>
</dbReference>
<dbReference type="SUPFAM" id="SSF51735">
    <property type="entry name" value="NAD(P)-binding Rossmann-fold domains"/>
    <property type="match status" value="1"/>
</dbReference>
<feature type="coiled-coil region" evidence="4">
    <location>
        <begin position="238"/>
        <end position="269"/>
    </location>
</feature>
<evidence type="ECO:0000256" key="1">
    <source>
        <dbReference type="ARBA" id="ARBA00007964"/>
    </source>
</evidence>
<protein>
    <submittedName>
        <fullName evidence="6">Prephenate dehydrogenase</fullName>
    </submittedName>
</protein>
<comment type="caution">
    <text evidence="6">The sequence shown here is derived from an EMBL/GenBank/DDBJ whole genome shotgun (WGS) entry which is preliminary data.</text>
</comment>
<keyword evidence="7" id="KW-1185">Reference proteome</keyword>
<dbReference type="PANTHER" id="PTHR21363:SF0">
    <property type="entry name" value="PREPHENATE DEHYDROGENASE [NADP(+)]"/>
    <property type="match status" value="1"/>
</dbReference>
<dbReference type="InterPro" id="IPR046825">
    <property type="entry name" value="PDH_C"/>
</dbReference>
<comment type="pathway">
    <text evidence="3">Amino-acid biosynthesis.</text>
</comment>
<dbReference type="STRING" id="1423815.FC27_GL002281"/>
<proteinExistence type="inferred from homology"/>
<dbReference type="Proteomes" id="UP000051647">
    <property type="component" value="Unassembled WGS sequence"/>
</dbReference>
<dbReference type="OrthoDB" id="9802008at2"/>
<dbReference type="SUPFAM" id="SSF48179">
    <property type="entry name" value="6-phosphogluconate dehydrogenase C-terminal domain-like"/>
    <property type="match status" value="1"/>
</dbReference>
<dbReference type="GO" id="GO:0008977">
    <property type="term" value="F:prephenate dehydrogenase (NAD+) activity"/>
    <property type="evidence" value="ECO:0007669"/>
    <property type="project" value="InterPro"/>
</dbReference>
<dbReference type="Pfam" id="PF02153">
    <property type="entry name" value="PDH_N"/>
    <property type="match status" value="1"/>
</dbReference>
<evidence type="ECO:0000256" key="3">
    <source>
        <dbReference type="ARBA" id="ARBA00029440"/>
    </source>
</evidence>
<comment type="similarity">
    <text evidence="1">Belongs to the prephenate/arogenate dehydrogenase family.</text>
</comment>
<evidence type="ECO:0000313" key="6">
    <source>
        <dbReference type="EMBL" id="KRL66955.1"/>
    </source>
</evidence>
<evidence type="ECO:0000259" key="5">
    <source>
        <dbReference type="PROSITE" id="PS51176"/>
    </source>
</evidence>
<dbReference type="eggNOG" id="COG0287">
    <property type="taxonomic scope" value="Bacteria"/>
</dbReference>